<dbReference type="GO" id="GO:0015979">
    <property type="term" value="P:photosynthesis"/>
    <property type="evidence" value="ECO:0007669"/>
    <property type="project" value="UniProtKB-KW"/>
</dbReference>
<keyword evidence="2" id="KW-0604">Photosystem II</keyword>
<dbReference type="AlphaFoldDB" id="A0A833L0W5"/>
<dbReference type="SUPFAM" id="SSF81296">
    <property type="entry name" value="E set domains"/>
    <property type="match status" value="1"/>
</dbReference>
<feature type="domain" description="Photosynthesis system II assembly factor Ycf48/Hcf136-like" evidence="3">
    <location>
        <begin position="118"/>
        <end position="264"/>
    </location>
</feature>
<dbReference type="Gene3D" id="2.130.10.10">
    <property type="entry name" value="YVTN repeat-like/Quinoprotein amine dehydrogenase"/>
    <property type="match status" value="1"/>
</dbReference>
<evidence type="ECO:0000313" key="4">
    <source>
        <dbReference type="EMBL" id="KAF0134065.1"/>
    </source>
</evidence>
<dbReference type="Gene3D" id="2.60.40.10">
    <property type="entry name" value="Immunoglobulins"/>
    <property type="match status" value="2"/>
</dbReference>
<dbReference type="EMBL" id="WPAF01000013">
    <property type="protein sequence ID" value="KAF0134065.1"/>
    <property type="molecule type" value="Genomic_DNA"/>
</dbReference>
<dbReference type="InterPro" id="IPR015943">
    <property type="entry name" value="WD40/YVTN_repeat-like_dom_sf"/>
</dbReference>
<dbReference type="Pfam" id="PF14870">
    <property type="entry name" value="PSII_BNR"/>
    <property type="match status" value="1"/>
</dbReference>
<comment type="caution">
    <text evidence="4">The sequence shown here is derived from an EMBL/GenBank/DDBJ whole genome shotgun (WGS) entry which is preliminary data.</text>
</comment>
<sequence length="813" mass="86149">MAILQQLEKLYLPRQKAIKKEEVFTMKKIVLFIILAVIVSPCFAASTWTEQTNYSVGANGFHDVFFLDSSTGFVCGSGTKILKTTDGGKTWTEKLTGDAANVLSGIYFPTAQKGYAIGYVGGSGAGLFYTTNNSGETWTVGTAPGTENLQDLMFTSADEGWVCAQGLEALNNVYYTQNGGIGGTGWTAVTVAANPETISFFGTYFLDFSNGWVVGALGSIYKTSNAGTDWTRQGADVTGQQLNDIFFIDSSKGWIVGDVGTILKTTNGGIGGTGWTAIFGISNEFYLRKVHFVSASVGWAVGYQNSDTPQPLILSTTNGGDTWTEVTTTLTTYFNSVYFPDQYSGYVVGGQTSGWINAPVIYKYQTDPTVTAKSPSARYQGWSGNITLTGTNFISGITVEVTKTGGSGVTASITRDSATQVTVAAVISATATTGDWTVKVYNIDGGTATTTFTINAPPTFTSVTRYHPTYGSVSWESQGTFNRLVTVEGTNFQTGAILTFTGGVTASATSLVSSTKVTANTWVPLAETTGYKSVTITNPDAGSATLANFYEVRADSGGPTFVTYEVTGAVVESSSIKLTAFPQIKVTLEDTTGLSIDTLNFSVYVPYPPAGADSYYYKFTNPTFTVLSTGSRVTKAQVTGYLKTFKNFADPTIAEVPIDGILTASSPKAMYFYAEDDGSTPSSTLYSSSVYFQSAGPAPISGTSNVALVGGGGTVKPGASQDIQFESKKDLTGKVVKIIYGGMNGFMANHDVPVRKVGGVFARAVEAASGTYIYKVEAKATDLFNHGLAVGIYRIAGFVDGEMLFNTKYVVIP</sequence>
<dbReference type="PANTHER" id="PTHR47199:SF2">
    <property type="entry name" value="PHOTOSYSTEM II STABILITY_ASSEMBLY FACTOR HCF136, CHLOROPLASTIC"/>
    <property type="match status" value="1"/>
</dbReference>
<proteinExistence type="predicted"/>
<dbReference type="InterPro" id="IPR028203">
    <property type="entry name" value="PSII_CF48-like_dom"/>
</dbReference>
<organism evidence="4 5">
    <name type="scientific">Candidatus Saganbacteria bacterium</name>
    <dbReference type="NCBI Taxonomy" id="2575572"/>
    <lineage>
        <taxon>Bacteria</taxon>
        <taxon>Bacillati</taxon>
        <taxon>Saganbacteria</taxon>
    </lineage>
</organism>
<keyword evidence="1" id="KW-0602">Photosynthesis</keyword>
<dbReference type="InterPro" id="IPR014756">
    <property type="entry name" value="Ig_E-set"/>
</dbReference>
<reference evidence="4 5" key="1">
    <citation type="submission" date="2019-12" db="EMBL/GenBank/DDBJ databases">
        <authorList>
            <person name="Wolfe R."/>
            <person name="Danczak R."/>
            <person name="Wilkins M."/>
        </authorList>
    </citation>
    <scope>NUCLEOTIDE SEQUENCE [LARGE SCALE GENOMIC DNA]</scope>
    <source>
        <strain evidence="4">X2_MaxBin.013</strain>
    </source>
</reference>
<protein>
    <recommendedName>
        <fullName evidence="3">Photosynthesis system II assembly factor Ycf48/Hcf136-like domain-containing protein</fullName>
    </recommendedName>
</protein>
<dbReference type="SUPFAM" id="SSF110296">
    <property type="entry name" value="Oligoxyloglucan reducing end-specific cellobiohydrolase"/>
    <property type="match status" value="1"/>
</dbReference>
<accession>A0A833L0W5</accession>
<gene>
    <name evidence="4" type="ORF">FD145_919</name>
</gene>
<evidence type="ECO:0000259" key="3">
    <source>
        <dbReference type="Pfam" id="PF14870"/>
    </source>
</evidence>
<dbReference type="PANTHER" id="PTHR47199">
    <property type="entry name" value="PHOTOSYSTEM II STABILITY/ASSEMBLY FACTOR HCF136, CHLOROPLASTIC"/>
    <property type="match status" value="1"/>
</dbReference>
<evidence type="ECO:0000313" key="5">
    <source>
        <dbReference type="Proteomes" id="UP000488506"/>
    </source>
</evidence>
<evidence type="ECO:0000256" key="1">
    <source>
        <dbReference type="ARBA" id="ARBA00022531"/>
    </source>
</evidence>
<name>A0A833L0W5_UNCSA</name>
<dbReference type="Proteomes" id="UP000488506">
    <property type="component" value="Unassembled WGS sequence"/>
</dbReference>
<evidence type="ECO:0000256" key="2">
    <source>
        <dbReference type="ARBA" id="ARBA00023276"/>
    </source>
</evidence>
<dbReference type="InterPro" id="IPR013783">
    <property type="entry name" value="Ig-like_fold"/>
</dbReference>
<dbReference type="GO" id="GO:0009523">
    <property type="term" value="C:photosystem II"/>
    <property type="evidence" value="ECO:0007669"/>
    <property type="project" value="UniProtKB-KW"/>
</dbReference>